<evidence type="ECO:0000313" key="4">
    <source>
        <dbReference type="Proteomes" id="UP001408356"/>
    </source>
</evidence>
<evidence type="ECO:0000256" key="2">
    <source>
        <dbReference type="SAM" id="SignalP"/>
    </source>
</evidence>
<protein>
    <submittedName>
        <fullName evidence="3">Uncharacterized protein</fullName>
    </submittedName>
</protein>
<comment type="caution">
    <text evidence="3">The sequence shown here is derived from an EMBL/GenBank/DDBJ whole genome shotgun (WGS) entry which is preliminary data.</text>
</comment>
<keyword evidence="4" id="KW-1185">Reference proteome</keyword>
<feature type="coiled-coil region" evidence="1">
    <location>
        <begin position="138"/>
        <end position="165"/>
    </location>
</feature>
<sequence length="283" mass="32335">MAGILVGVGAMLVGKALVTPYEKCRDYERTVRQIWNDLDNLNIALENIRQHELQDSSLQFLYKAEKQYTRSVDIMNRYYPHTLPTSRLLGFGVENGRYKHLLDIGVEANQTTRTLNDILGEERWKKIMAKGEDVKDKLEEGEGALNKLHESLERLREDITVLKTARDVDEADVAMHRLLKSSRRALQIQKRNGRPKHEMGRLIENLNDAFEYLLSTDNSREKKRAIKYLGGVIQDVEIGLNNLGRNQSTKEQKGVINNLATHVEDVTADLKDQSGHSPLAQFQ</sequence>
<proteinExistence type="predicted"/>
<dbReference type="EMBL" id="JARVKF010000014">
    <property type="protein sequence ID" value="KAK9425529.1"/>
    <property type="molecule type" value="Genomic_DNA"/>
</dbReference>
<gene>
    <name evidence="3" type="ORF">SUNI508_12913</name>
</gene>
<feature type="signal peptide" evidence="2">
    <location>
        <begin position="1"/>
        <end position="18"/>
    </location>
</feature>
<evidence type="ECO:0000313" key="3">
    <source>
        <dbReference type="EMBL" id="KAK9425529.1"/>
    </source>
</evidence>
<name>A0ABR2VFB0_9PEZI</name>
<feature type="chain" id="PRO_5047286110" evidence="2">
    <location>
        <begin position="19"/>
        <end position="283"/>
    </location>
</feature>
<reference evidence="3 4" key="1">
    <citation type="journal article" date="2024" name="J. Plant Pathol.">
        <title>Sequence and assembly of the genome of Seiridium unicorne, isolate CBS 538.82, causal agent of cypress canker disease.</title>
        <authorList>
            <person name="Scali E."/>
            <person name="Rocca G.D."/>
            <person name="Danti R."/>
            <person name="Garbelotto M."/>
            <person name="Barberini S."/>
            <person name="Baroncelli R."/>
            <person name="Emiliani G."/>
        </authorList>
    </citation>
    <scope>NUCLEOTIDE SEQUENCE [LARGE SCALE GENOMIC DNA]</scope>
    <source>
        <strain evidence="3 4">BM-138-508</strain>
    </source>
</reference>
<keyword evidence="1" id="KW-0175">Coiled coil</keyword>
<dbReference type="Proteomes" id="UP001408356">
    <property type="component" value="Unassembled WGS sequence"/>
</dbReference>
<organism evidence="3 4">
    <name type="scientific">Seiridium unicorne</name>
    <dbReference type="NCBI Taxonomy" id="138068"/>
    <lineage>
        <taxon>Eukaryota</taxon>
        <taxon>Fungi</taxon>
        <taxon>Dikarya</taxon>
        <taxon>Ascomycota</taxon>
        <taxon>Pezizomycotina</taxon>
        <taxon>Sordariomycetes</taxon>
        <taxon>Xylariomycetidae</taxon>
        <taxon>Amphisphaeriales</taxon>
        <taxon>Sporocadaceae</taxon>
        <taxon>Seiridium</taxon>
    </lineage>
</organism>
<accession>A0ABR2VFB0</accession>
<evidence type="ECO:0000256" key="1">
    <source>
        <dbReference type="SAM" id="Coils"/>
    </source>
</evidence>
<keyword evidence="2" id="KW-0732">Signal</keyword>